<organism evidence="2 3">
    <name type="scientific">Candidatus Korarchaeum cryptofilum</name>
    <dbReference type="NCBI Taxonomy" id="498846"/>
    <lineage>
        <taxon>Archaea</taxon>
        <taxon>Thermoproteota</taxon>
        <taxon>Candidatus Korarchaeia</taxon>
        <taxon>Candidatus Korarchaeales</taxon>
        <taxon>Candidatus Korarchaeaceae</taxon>
        <taxon>Candidatus Korarchaeum</taxon>
    </lineage>
</organism>
<protein>
    <recommendedName>
        <fullName evidence="1">DNA-directed RNA polymerase subunit Rpo4</fullName>
        <ecNumber evidence="1">2.7.7.6</ecNumber>
    </recommendedName>
    <alternativeName>
        <fullName evidence="1">DNA-directed RNA polymerase subunit F</fullName>
    </alternativeName>
</protein>
<comment type="subcellular location">
    <subcellularLocation>
        <location evidence="1">Cytoplasm</location>
    </subcellularLocation>
</comment>
<dbReference type="Pfam" id="PF03874">
    <property type="entry name" value="RNA_pol_Rpb4"/>
    <property type="match status" value="1"/>
</dbReference>
<comment type="subunit">
    <text evidence="1">Part of the RNA polymerase complex. Forms a stalk with Rpo7 that extends from the main structure.</text>
</comment>
<comment type="caution">
    <text evidence="2">The sequence shown here is derived from an EMBL/GenBank/DDBJ whole genome shotgun (WGS) entry which is preliminary data.</text>
</comment>
<dbReference type="GO" id="GO:0003899">
    <property type="term" value="F:DNA-directed RNA polymerase activity"/>
    <property type="evidence" value="ECO:0007669"/>
    <property type="project" value="UniProtKB-UniRule"/>
</dbReference>
<dbReference type="SUPFAM" id="SSF47819">
    <property type="entry name" value="HRDC-like"/>
    <property type="match status" value="1"/>
</dbReference>
<comment type="catalytic activity">
    <reaction evidence="1">
        <text>RNA(n) + a ribonucleoside 5'-triphosphate = RNA(n+1) + diphosphate</text>
        <dbReference type="Rhea" id="RHEA:21248"/>
        <dbReference type="Rhea" id="RHEA-COMP:14527"/>
        <dbReference type="Rhea" id="RHEA-COMP:17342"/>
        <dbReference type="ChEBI" id="CHEBI:33019"/>
        <dbReference type="ChEBI" id="CHEBI:61557"/>
        <dbReference type="ChEBI" id="CHEBI:140395"/>
        <dbReference type="EC" id="2.7.7.6"/>
    </reaction>
</comment>
<dbReference type="EC" id="2.7.7.6" evidence="1"/>
<evidence type="ECO:0000313" key="2">
    <source>
        <dbReference type="EMBL" id="RSN69101.1"/>
    </source>
</evidence>
<keyword evidence="1" id="KW-0240">DNA-directed RNA polymerase</keyword>
<dbReference type="Proteomes" id="UP000278149">
    <property type="component" value="Unassembled WGS sequence"/>
</dbReference>
<keyword evidence="1" id="KW-0808">Transferase</keyword>
<dbReference type="RefSeq" id="WP_125741658.1">
    <property type="nucleotide sequence ID" value="NZ_RCOR01000022.1"/>
</dbReference>
<dbReference type="GO" id="GO:0006352">
    <property type="term" value="P:DNA-templated transcription initiation"/>
    <property type="evidence" value="ECO:0007669"/>
    <property type="project" value="InterPro"/>
</dbReference>
<dbReference type="InterPro" id="IPR010924">
    <property type="entry name" value="Rpo4"/>
</dbReference>
<dbReference type="Gene3D" id="1.10.150.80">
    <property type="entry name" value="HRDC domain"/>
    <property type="match status" value="1"/>
</dbReference>
<comment type="function">
    <text evidence="1">DNA-dependent RNA polymerase (RNAP) catalyzes the transcription of DNA into RNA using the four ribonucleoside triphosphates as substrates. This subunit is less well bound than the others.</text>
</comment>
<dbReference type="GO" id="GO:0000166">
    <property type="term" value="F:nucleotide binding"/>
    <property type="evidence" value="ECO:0007669"/>
    <property type="project" value="InterPro"/>
</dbReference>
<dbReference type="AlphaFoldDB" id="A0A429G5M3"/>
<dbReference type="GO" id="GO:0000428">
    <property type="term" value="C:DNA-directed RNA polymerase complex"/>
    <property type="evidence" value="ECO:0007669"/>
    <property type="project" value="UniProtKB-KW"/>
</dbReference>
<sequence>MRMMDLAERGPQNRRALTLAEVKALVFDRWSSSVESLTLDQRRLLIYLSKFTKVSDPERAREAVEELMNRFKLKEEHAVMIVNILPEDEEELRAYLFKDYPLLSQQDYKEMLNLLKSLRE</sequence>
<dbReference type="EMBL" id="RCOR01000022">
    <property type="protein sequence ID" value="RSN69101.1"/>
    <property type="molecule type" value="Genomic_DNA"/>
</dbReference>
<dbReference type="PANTHER" id="PTHR39646">
    <property type="entry name" value="RNA POLYMERASE RPB4"/>
    <property type="match status" value="1"/>
</dbReference>
<dbReference type="PIRSF" id="PIRSF005053">
    <property type="entry name" value="RNA_pol_F_arch"/>
    <property type="match status" value="1"/>
</dbReference>
<keyword evidence="1" id="KW-0548">Nucleotidyltransferase</keyword>
<keyword evidence="1" id="KW-0804">Transcription</keyword>
<evidence type="ECO:0000256" key="1">
    <source>
        <dbReference type="HAMAP-Rule" id="MF_00864"/>
    </source>
</evidence>
<gene>
    <name evidence="1" type="primary">rpo4</name>
    <name evidence="1" type="synonym">rpoF</name>
    <name evidence="2" type="ORF">D9Q81_04750</name>
</gene>
<dbReference type="HAMAP" id="MF_00864">
    <property type="entry name" value="RNApol_arch_Rpo4"/>
    <property type="match status" value="1"/>
</dbReference>
<name>A0A429G5M3_9CREN</name>
<keyword evidence="1" id="KW-0963">Cytoplasm</keyword>
<dbReference type="InterPro" id="IPR005574">
    <property type="entry name" value="Rpb4/RPC9"/>
</dbReference>
<accession>A0A429G5M3</accession>
<comment type="similarity">
    <text evidence="1">Belongs to the eukaryotic RPB4 RNA polymerase subunit family.</text>
</comment>
<dbReference type="InterPro" id="IPR044876">
    <property type="entry name" value="HRDC_dom_sf"/>
</dbReference>
<dbReference type="GO" id="GO:0005737">
    <property type="term" value="C:cytoplasm"/>
    <property type="evidence" value="ECO:0007669"/>
    <property type="project" value="UniProtKB-SubCell"/>
</dbReference>
<dbReference type="PANTHER" id="PTHR39646:SF1">
    <property type="entry name" value="DNA-DIRECTED RNA POLYMERASE SUBUNIT RPO4"/>
    <property type="match status" value="1"/>
</dbReference>
<proteinExistence type="inferred from homology"/>
<reference evidence="2 3" key="1">
    <citation type="submission" date="2018-10" db="EMBL/GenBank/DDBJ databases">
        <title>Co-occurring genomic capacity for anaerobic methane metabolism and dissimilatory sulfite reduction discovered in the Korarchaeota.</title>
        <authorList>
            <person name="Mckay L.J."/>
            <person name="Dlakic M."/>
            <person name="Fields M.W."/>
            <person name="Delmont T.O."/>
            <person name="Eren A.M."/>
            <person name="Jay Z.J."/>
            <person name="Klingelsmith K.B."/>
            <person name="Rusch D.B."/>
            <person name="Inskeep W.P."/>
        </authorList>
    </citation>
    <scope>NUCLEOTIDE SEQUENCE [LARGE SCALE GENOMIC DNA]</scope>
    <source>
        <strain evidence="2 3">WS</strain>
    </source>
</reference>
<evidence type="ECO:0000313" key="3">
    <source>
        <dbReference type="Proteomes" id="UP000278149"/>
    </source>
</evidence>
<dbReference type="InterPro" id="IPR010997">
    <property type="entry name" value="HRDC-like_sf"/>
</dbReference>